<proteinExistence type="predicted"/>
<dbReference type="Proteomes" id="UP000005207">
    <property type="component" value="Linkage group LG2"/>
</dbReference>
<evidence type="ECO:0000259" key="1">
    <source>
        <dbReference type="PROSITE" id="PS50878"/>
    </source>
</evidence>
<protein>
    <recommendedName>
        <fullName evidence="1">Reverse transcriptase domain-containing protein</fullName>
    </recommendedName>
</protein>
<dbReference type="PROSITE" id="PS50878">
    <property type="entry name" value="RT_POL"/>
    <property type="match status" value="1"/>
</dbReference>
<name>A0A669EUD4_ORENI</name>
<dbReference type="SUPFAM" id="SSF56672">
    <property type="entry name" value="DNA/RNA polymerases"/>
    <property type="match status" value="1"/>
</dbReference>
<dbReference type="AlphaFoldDB" id="A0A669EUD4"/>
<evidence type="ECO:0000313" key="3">
    <source>
        <dbReference type="Proteomes" id="UP000005207"/>
    </source>
</evidence>
<reference evidence="2" key="2">
    <citation type="submission" date="2025-08" db="UniProtKB">
        <authorList>
            <consortium name="Ensembl"/>
        </authorList>
    </citation>
    <scope>IDENTIFICATION</scope>
</reference>
<dbReference type="InterPro" id="IPR000477">
    <property type="entry name" value="RT_dom"/>
</dbReference>
<accession>A0A669EUD4</accession>
<dbReference type="PANTHER" id="PTHR33332">
    <property type="entry name" value="REVERSE TRANSCRIPTASE DOMAIN-CONTAINING PROTEIN"/>
    <property type="match status" value="1"/>
</dbReference>
<dbReference type="Ensembl" id="ENSONIT00000062327.1">
    <property type="protein sequence ID" value="ENSONIP00000076629.1"/>
    <property type="gene ID" value="ENSONIG00000034441.1"/>
</dbReference>
<dbReference type="Pfam" id="PF00078">
    <property type="entry name" value="RVT_1"/>
    <property type="match status" value="1"/>
</dbReference>
<feature type="domain" description="Reverse transcriptase" evidence="1">
    <location>
        <begin position="146"/>
        <end position="422"/>
    </location>
</feature>
<reference evidence="3" key="1">
    <citation type="submission" date="2012-01" db="EMBL/GenBank/DDBJ databases">
        <title>The Genome Sequence of Oreochromis niloticus (Nile Tilapia).</title>
        <authorList>
            <consortium name="Broad Institute Genome Assembly Team"/>
            <consortium name="Broad Institute Sequencing Platform"/>
            <person name="Di Palma F."/>
            <person name="Johnson J."/>
            <person name="Lander E.S."/>
            <person name="Lindblad-Toh K."/>
        </authorList>
    </citation>
    <scope>NUCLEOTIDE SEQUENCE [LARGE SCALE GENOMIC DNA]</scope>
</reference>
<dbReference type="InParanoid" id="A0A669EUD4"/>
<sequence length="619" mass="68969">MFNNHIMYYKECINQTKSAYYSTIICSKDDSTKILFSLFNSSFRSPDFLPAHLYSSSFCDSLMLFFIEKIHKIHQDLVSDVPSSSSCVIPLPSHCFSAFQLPSVTDISDFICKSKPSTCQLDPIPTVLVKACLPSLLPLISSIICSSRTTGTVPASLKIAAITPILKKTGLDPNNFENFRPISNLPFLSKILEKIVATQLHSHLTNNNLYEQFQSGFRPSHSTETALIKITNDLLMAADSGLLSILILLDLSTAFDTISHSILLSRLASIGLSHTPLAWFKSYLSDRIQFIQLKSFTSQPFPLTTGVPQGSVLGPLLFIIYLLPLGHIFRKYNIHFHCYADATQLYLSTKPDSALPPSSLTLCLAELNSWFSSNLLKLNSNKSELLLVGTKSTLSRTNSFSITINTSPVSISSSVKSLGVILDSTLSFNSHINNVTRSAYFQLRNINRLRPFLTPHANAILVHSLVTSRIDYCNSLLFGLTQKSIHKLQRIQNSAARIITRTPSVHHITPVLQQLHWLPVKYRINFKILLYAFKAIHHLSPPYLSDLVNITAPSRCLRSSSSLSLSVPSPRLVTMGSRAFSCSAPRLWNSLPPDLRNISTFSLFKSQLKTHLFKIAYPT</sequence>
<dbReference type="GeneTree" id="ENSGT01150000286909"/>
<dbReference type="InterPro" id="IPR043502">
    <property type="entry name" value="DNA/RNA_pol_sf"/>
</dbReference>
<keyword evidence="3" id="KW-1185">Reference proteome</keyword>
<evidence type="ECO:0000313" key="2">
    <source>
        <dbReference type="Ensembl" id="ENSONIP00000076629.1"/>
    </source>
</evidence>
<dbReference type="OMA" id="FQISACH"/>
<reference evidence="2" key="3">
    <citation type="submission" date="2025-09" db="UniProtKB">
        <authorList>
            <consortium name="Ensembl"/>
        </authorList>
    </citation>
    <scope>IDENTIFICATION</scope>
</reference>
<organism evidence="2 3">
    <name type="scientific">Oreochromis niloticus</name>
    <name type="common">Nile tilapia</name>
    <name type="synonym">Tilapia nilotica</name>
    <dbReference type="NCBI Taxonomy" id="8128"/>
    <lineage>
        <taxon>Eukaryota</taxon>
        <taxon>Metazoa</taxon>
        <taxon>Chordata</taxon>
        <taxon>Craniata</taxon>
        <taxon>Vertebrata</taxon>
        <taxon>Euteleostomi</taxon>
        <taxon>Actinopterygii</taxon>
        <taxon>Neopterygii</taxon>
        <taxon>Teleostei</taxon>
        <taxon>Neoteleostei</taxon>
        <taxon>Acanthomorphata</taxon>
        <taxon>Ovalentaria</taxon>
        <taxon>Cichlomorphae</taxon>
        <taxon>Cichliformes</taxon>
        <taxon>Cichlidae</taxon>
        <taxon>African cichlids</taxon>
        <taxon>Pseudocrenilabrinae</taxon>
        <taxon>Oreochromini</taxon>
        <taxon>Oreochromis</taxon>
    </lineage>
</organism>
<dbReference type="CDD" id="cd01650">
    <property type="entry name" value="RT_nLTR_like"/>
    <property type="match status" value="1"/>
</dbReference>